<keyword evidence="3" id="KW-0808">Transferase</keyword>
<dbReference type="InterPro" id="IPR036873">
    <property type="entry name" value="Rhodanese-like_dom_sf"/>
</dbReference>
<sequence>MNAVINGESLLDLIQGQHSELILVDTRSFAEYARGHIPDAINIDLMHFHWFDTSTVGILQFEKQMGLLLNYLGINPSHQVIFYDNISGPNASRGVWLLNYFSHFDSFMLDGGFENWSKLEYPVEMKTNQYSHSTFNFHTNRTVLADLDYVKNCIDKNLQDVVIIDCRSQAEYNGSVARAFHRGHIPKSVNVDWSNNLSNEKFLKFDALARLYSFISKETEVITYCQGGYRAANTYLALKQLGYPNVRMYLGSWGEWGNNTALPVELN</sequence>
<dbReference type="EMBL" id="VOAH01000013">
    <property type="protein sequence ID" value="TVP39771.1"/>
    <property type="molecule type" value="Genomic_DNA"/>
</dbReference>
<feature type="domain" description="Rhodanese" evidence="2">
    <location>
        <begin position="17"/>
        <end position="125"/>
    </location>
</feature>
<evidence type="ECO:0000313" key="4">
    <source>
        <dbReference type="Proteomes" id="UP000315289"/>
    </source>
</evidence>
<evidence type="ECO:0000259" key="2">
    <source>
        <dbReference type="PROSITE" id="PS50206"/>
    </source>
</evidence>
<keyword evidence="4" id="KW-1185">Reference proteome</keyword>
<dbReference type="OrthoDB" id="10492at2157"/>
<dbReference type="Pfam" id="PF00581">
    <property type="entry name" value="Rhodanese"/>
    <property type="match status" value="2"/>
</dbReference>
<dbReference type="CDD" id="cd01449">
    <property type="entry name" value="TST_Repeat_2"/>
    <property type="match status" value="1"/>
</dbReference>
<protein>
    <submittedName>
        <fullName evidence="3">Putative thiosulfate sulfurtransferase</fullName>
    </submittedName>
</protein>
<accession>A0A557ST36</accession>
<dbReference type="PANTHER" id="PTHR43855">
    <property type="entry name" value="THIOSULFATE SULFURTRANSFERASE"/>
    <property type="match status" value="1"/>
</dbReference>
<dbReference type="Proteomes" id="UP000315289">
    <property type="component" value="Unassembled WGS sequence"/>
</dbReference>
<dbReference type="AlphaFoldDB" id="A0A557ST36"/>
<dbReference type="SUPFAM" id="SSF52821">
    <property type="entry name" value="Rhodanese/Cell cycle control phosphatase"/>
    <property type="match status" value="2"/>
</dbReference>
<evidence type="ECO:0000256" key="1">
    <source>
        <dbReference type="ARBA" id="ARBA00022737"/>
    </source>
</evidence>
<comment type="caution">
    <text evidence="3">The sequence shown here is derived from an EMBL/GenBank/DDBJ whole genome shotgun (WGS) entry which is preliminary data.</text>
</comment>
<dbReference type="PANTHER" id="PTHR43855:SF1">
    <property type="entry name" value="THIOSULFATE SULFURTRANSFERASE"/>
    <property type="match status" value="1"/>
</dbReference>
<dbReference type="RefSeq" id="WP_144733222.1">
    <property type="nucleotide sequence ID" value="NZ_ML675588.1"/>
</dbReference>
<evidence type="ECO:0000313" key="3">
    <source>
        <dbReference type="EMBL" id="TVP39771.1"/>
    </source>
</evidence>
<dbReference type="InterPro" id="IPR001763">
    <property type="entry name" value="Rhodanese-like_dom"/>
</dbReference>
<name>A0A557ST36_9ARCH</name>
<gene>
    <name evidence="3" type="primary">cysA4</name>
    <name evidence="3" type="ORF">NARC_130110</name>
</gene>
<feature type="domain" description="Rhodanese" evidence="2">
    <location>
        <begin position="157"/>
        <end position="265"/>
    </location>
</feature>
<dbReference type="Gene3D" id="3.40.250.10">
    <property type="entry name" value="Rhodanese-like domain"/>
    <property type="match status" value="2"/>
</dbReference>
<dbReference type="InterPro" id="IPR051126">
    <property type="entry name" value="Thiosulfate_sulfurtransferase"/>
</dbReference>
<proteinExistence type="predicted"/>
<dbReference type="PROSITE" id="PS50206">
    <property type="entry name" value="RHODANESE_3"/>
    <property type="match status" value="2"/>
</dbReference>
<keyword evidence="1" id="KW-0677">Repeat</keyword>
<dbReference type="GO" id="GO:0016740">
    <property type="term" value="F:transferase activity"/>
    <property type="evidence" value="ECO:0007669"/>
    <property type="project" value="UniProtKB-KW"/>
</dbReference>
<dbReference type="SMART" id="SM00450">
    <property type="entry name" value="RHOD"/>
    <property type="match status" value="2"/>
</dbReference>
<organism evidence="3 4">
    <name type="scientific">Candidatus Nitrosocosmicus arcticus</name>
    <dbReference type="NCBI Taxonomy" id="2035267"/>
    <lineage>
        <taxon>Archaea</taxon>
        <taxon>Nitrososphaerota</taxon>
        <taxon>Nitrososphaeria</taxon>
        <taxon>Nitrososphaerales</taxon>
        <taxon>Nitrososphaeraceae</taxon>
        <taxon>Candidatus Nitrosocosmicus</taxon>
    </lineage>
</organism>
<reference evidence="3 4" key="1">
    <citation type="journal article" date="2019" name="Front. Microbiol.">
        <title>Ammonia Oxidation by the Arctic Terrestrial Thaumarchaeote Candidatus Nitrosocosmicus arcticus Is Stimulated by Increasing Temperatures.</title>
        <authorList>
            <person name="Alves R.J.E."/>
            <person name="Kerou M."/>
            <person name="Zappe A."/>
            <person name="Bittner R."/>
            <person name="Abby S.S."/>
            <person name="Schmidt H.A."/>
            <person name="Pfeifer K."/>
            <person name="Schleper C."/>
        </authorList>
    </citation>
    <scope>NUCLEOTIDE SEQUENCE [LARGE SCALE GENOMIC DNA]</scope>
    <source>
        <strain evidence="3 4">Kfb</strain>
    </source>
</reference>